<feature type="compositionally biased region" description="Polar residues" evidence="1">
    <location>
        <begin position="292"/>
        <end position="302"/>
    </location>
</feature>
<feature type="region of interest" description="Disordered" evidence="1">
    <location>
        <begin position="439"/>
        <end position="480"/>
    </location>
</feature>
<reference evidence="2" key="1">
    <citation type="submission" date="2022-08" db="EMBL/GenBank/DDBJ databases">
        <title>Genome sequencing of akame (Lates japonicus).</title>
        <authorList>
            <person name="Hashiguchi Y."/>
            <person name="Takahashi H."/>
        </authorList>
    </citation>
    <scope>NUCLEOTIDE SEQUENCE</scope>
    <source>
        <strain evidence="2">Kochi</strain>
    </source>
</reference>
<comment type="caution">
    <text evidence="2">The sequence shown here is derived from an EMBL/GenBank/DDBJ whole genome shotgun (WGS) entry which is preliminary data.</text>
</comment>
<feature type="region of interest" description="Disordered" evidence="1">
    <location>
        <begin position="28"/>
        <end position="60"/>
    </location>
</feature>
<dbReference type="AlphaFoldDB" id="A0AAD3M8V8"/>
<gene>
    <name evidence="2" type="ORF">AKAME5_000332600</name>
</gene>
<protein>
    <submittedName>
        <fullName evidence="2">Formin-1</fullName>
    </submittedName>
</protein>
<feature type="region of interest" description="Disordered" evidence="1">
    <location>
        <begin position="545"/>
        <end position="565"/>
    </location>
</feature>
<evidence type="ECO:0000256" key="1">
    <source>
        <dbReference type="SAM" id="MobiDB-lite"/>
    </source>
</evidence>
<evidence type="ECO:0000313" key="3">
    <source>
        <dbReference type="Proteomes" id="UP001279410"/>
    </source>
</evidence>
<accession>A0AAD3M8V8</accession>
<feature type="region of interest" description="Disordered" evidence="1">
    <location>
        <begin position="279"/>
        <end position="307"/>
    </location>
</feature>
<organism evidence="2 3">
    <name type="scientific">Lates japonicus</name>
    <name type="common">Japanese lates</name>
    <dbReference type="NCBI Taxonomy" id="270547"/>
    <lineage>
        <taxon>Eukaryota</taxon>
        <taxon>Metazoa</taxon>
        <taxon>Chordata</taxon>
        <taxon>Craniata</taxon>
        <taxon>Vertebrata</taxon>
        <taxon>Euteleostomi</taxon>
        <taxon>Actinopterygii</taxon>
        <taxon>Neopterygii</taxon>
        <taxon>Teleostei</taxon>
        <taxon>Neoteleostei</taxon>
        <taxon>Acanthomorphata</taxon>
        <taxon>Carangaria</taxon>
        <taxon>Carangaria incertae sedis</taxon>
        <taxon>Centropomidae</taxon>
        <taxon>Lates</taxon>
    </lineage>
</organism>
<keyword evidence="3" id="KW-1185">Reference proteome</keyword>
<name>A0AAD3M8V8_LATJO</name>
<proteinExistence type="predicted"/>
<sequence>MESTHTTLRLYTTIRERTCVSPSLSLCRGPSSPSKAPLSFQGRLPPNCEEEGPAQTAKQGQADKFGLTDFKETLKALDDSSEIRWLTELLPLCSECQAFMSMGNQQGTKLKTNFHSHAESLYALPKSPRIQITRKRRRCAEELVNSGNLHHNLKMTPRTPWVTLKSRRLTKLQITSSPTFGEWDSEEDRPIMCTPAARRKRVTGKERTDKRASTEVLKPAWREKLPDASSANFPLSYSKKGPFSHRKDLPVKDECAVADSDTDLSEYDNETYSMYISQSSLDPTRETEESTRNSAKAQITQKLENKKAEVGEVKSPQWWFEELGKRAAAQRVIGKIEEVEGIIRRVSLTSSDLIKEGSEGDNEHQFIPDGCAGEDQLQRCRPELSTDSQMETQNKRCDADKPLLVEELRVLGEALSQSLHQALRMEETKAEIEAFIEDKQTFHDQNPTRSERRPLNPPSHPYYFSDISSPSLPAGGETSPIPSLPLSTVLDVSPRASSSFEGMSPILSPLFSSTLSSPRPSRYSLPLNPTDWHEGDISGNQEEWTNSVESSFFSQGSGGCGSTTTEKDWMNIKRKLAWMNLGLSEENQMQTCRCNETEASQDNLLSSDEALRRQEEIWQQEVEESLSFCRSFNHPSRPKHVDFLRITAPEDDIIDSPAPTPLPIGFRAYLPSVSSGCGVLPSVLGGFLCLTAHGSVRVLSEAVAEEAICSQLHRDNLQDVVQDAAR</sequence>
<dbReference type="Proteomes" id="UP001279410">
    <property type="component" value="Unassembled WGS sequence"/>
</dbReference>
<evidence type="ECO:0000313" key="2">
    <source>
        <dbReference type="EMBL" id="GLD49660.1"/>
    </source>
</evidence>
<dbReference type="EMBL" id="BRZM01000008">
    <property type="protein sequence ID" value="GLD49660.1"/>
    <property type="molecule type" value="Genomic_DNA"/>
</dbReference>